<evidence type="ECO:0000313" key="9">
    <source>
        <dbReference type="EMBL" id="KAF2490104.1"/>
    </source>
</evidence>
<evidence type="ECO:0000256" key="3">
    <source>
        <dbReference type="ARBA" id="ARBA00022502"/>
    </source>
</evidence>
<feature type="transmembrane region" description="Helical" evidence="8">
    <location>
        <begin position="142"/>
        <end position="165"/>
    </location>
</feature>
<dbReference type="OrthoDB" id="17366at2759"/>
<keyword evidence="6 8" id="KW-1133">Transmembrane helix</keyword>
<dbReference type="AlphaFoldDB" id="A0A6A6QDH6"/>
<feature type="transmembrane region" description="Helical" evidence="8">
    <location>
        <begin position="217"/>
        <end position="236"/>
    </location>
</feature>
<evidence type="ECO:0000256" key="2">
    <source>
        <dbReference type="ARBA" id="ARBA00004687"/>
    </source>
</evidence>
<comment type="subcellular location">
    <subcellularLocation>
        <location evidence="1">Endoplasmic reticulum membrane</location>
        <topology evidence="1">Multi-pass membrane protein</topology>
    </subcellularLocation>
</comment>
<proteinExistence type="predicted"/>
<dbReference type="UniPathway" id="UPA00196"/>
<keyword evidence="4 8" id="KW-0812">Transmembrane</keyword>
<dbReference type="EMBL" id="MU004198">
    <property type="protein sequence ID" value="KAF2490104.1"/>
    <property type="molecule type" value="Genomic_DNA"/>
</dbReference>
<evidence type="ECO:0000313" key="10">
    <source>
        <dbReference type="Proteomes" id="UP000799750"/>
    </source>
</evidence>
<organism evidence="9 10">
    <name type="scientific">Lophium mytilinum</name>
    <dbReference type="NCBI Taxonomy" id="390894"/>
    <lineage>
        <taxon>Eukaryota</taxon>
        <taxon>Fungi</taxon>
        <taxon>Dikarya</taxon>
        <taxon>Ascomycota</taxon>
        <taxon>Pezizomycotina</taxon>
        <taxon>Dothideomycetes</taxon>
        <taxon>Pleosporomycetidae</taxon>
        <taxon>Mytilinidiales</taxon>
        <taxon>Mytilinidiaceae</taxon>
        <taxon>Lophium</taxon>
    </lineage>
</organism>
<name>A0A6A6QDH6_9PEZI</name>
<comment type="pathway">
    <text evidence="2">Glycolipid biosynthesis; glycosylphosphatidylinositol-anchor biosynthesis.</text>
</comment>
<dbReference type="Pfam" id="PF06699">
    <property type="entry name" value="PIG-F"/>
    <property type="match status" value="1"/>
</dbReference>
<dbReference type="InterPro" id="IPR009580">
    <property type="entry name" value="GPI_biosynthesis_protein_Pig-F"/>
</dbReference>
<reference evidence="9" key="1">
    <citation type="journal article" date="2020" name="Stud. Mycol.">
        <title>101 Dothideomycetes genomes: a test case for predicting lifestyles and emergence of pathogens.</title>
        <authorList>
            <person name="Haridas S."/>
            <person name="Albert R."/>
            <person name="Binder M."/>
            <person name="Bloem J."/>
            <person name="Labutti K."/>
            <person name="Salamov A."/>
            <person name="Andreopoulos B."/>
            <person name="Baker S."/>
            <person name="Barry K."/>
            <person name="Bills G."/>
            <person name="Bluhm B."/>
            <person name="Cannon C."/>
            <person name="Castanera R."/>
            <person name="Culley D."/>
            <person name="Daum C."/>
            <person name="Ezra D."/>
            <person name="Gonzalez J."/>
            <person name="Henrissat B."/>
            <person name="Kuo A."/>
            <person name="Liang C."/>
            <person name="Lipzen A."/>
            <person name="Lutzoni F."/>
            <person name="Magnuson J."/>
            <person name="Mondo S."/>
            <person name="Nolan M."/>
            <person name="Ohm R."/>
            <person name="Pangilinan J."/>
            <person name="Park H.-J."/>
            <person name="Ramirez L."/>
            <person name="Alfaro M."/>
            <person name="Sun H."/>
            <person name="Tritt A."/>
            <person name="Yoshinaga Y."/>
            <person name="Zwiers L.-H."/>
            <person name="Turgeon B."/>
            <person name="Goodwin S."/>
            <person name="Spatafora J."/>
            <person name="Crous P."/>
            <person name="Grigoriev I."/>
        </authorList>
    </citation>
    <scope>NUCLEOTIDE SEQUENCE</scope>
    <source>
        <strain evidence="9">CBS 269.34</strain>
    </source>
</reference>
<feature type="transmembrane region" description="Helical" evidence="8">
    <location>
        <begin position="109"/>
        <end position="136"/>
    </location>
</feature>
<keyword evidence="5" id="KW-0256">Endoplasmic reticulum</keyword>
<dbReference type="GO" id="GO:0006506">
    <property type="term" value="P:GPI anchor biosynthetic process"/>
    <property type="evidence" value="ECO:0007669"/>
    <property type="project" value="UniProtKB-UniPathway"/>
</dbReference>
<dbReference type="Proteomes" id="UP000799750">
    <property type="component" value="Unassembled WGS sequence"/>
</dbReference>
<dbReference type="GO" id="GO:0005789">
    <property type="term" value="C:endoplasmic reticulum membrane"/>
    <property type="evidence" value="ECO:0007669"/>
    <property type="project" value="UniProtKB-SubCell"/>
</dbReference>
<evidence type="ECO:0000256" key="5">
    <source>
        <dbReference type="ARBA" id="ARBA00022824"/>
    </source>
</evidence>
<keyword evidence="3" id="KW-0337">GPI-anchor biosynthesis</keyword>
<accession>A0A6A6QDH6</accession>
<evidence type="ECO:0000256" key="6">
    <source>
        <dbReference type="ARBA" id="ARBA00022989"/>
    </source>
</evidence>
<feature type="transmembrane region" description="Helical" evidence="8">
    <location>
        <begin position="177"/>
        <end position="197"/>
    </location>
</feature>
<evidence type="ECO:0000256" key="8">
    <source>
        <dbReference type="SAM" id="Phobius"/>
    </source>
</evidence>
<evidence type="ECO:0000256" key="1">
    <source>
        <dbReference type="ARBA" id="ARBA00004477"/>
    </source>
</evidence>
<evidence type="ECO:0008006" key="11">
    <source>
        <dbReference type="Google" id="ProtNLM"/>
    </source>
</evidence>
<evidence type="ECO:0000256" key="4">
    <source>
        <dbReference type="ARBA" id="ARBA00022692"/>
    </source>
</evidence>
<keyword evidence="7 8" id="KW-0472">Membrane</keyword>
<sequence length="244" mass="25542">MSTPGIKSRPAATPIDILPTDAARLYTHIHPALVLSLYALRFNAIVADPVPALLQTLIPLSTLQTAYVTICLPPTAGSGSSTPAVVPKTAKKRAGGAAKATSDSNTAKIVPALLSLILSLLAITPLTGITLILFGAPITTHFAHTFLAAAHIAILAFLPLVYVLGVDGERWREVVGLLLPVDEVVGGMVGTLVGAWAGAVPIPLDWDREWQKWPVTIVTGAYAGYALGKLAGGLVFKGRKIMFD</sequence>
<protein>
    <recommendedName>
        <fullName evidence="11">Glycosylphosphatidylinositol anchor biosynthesis protein 11</fullName>
    </recommendedName>
</protein>
<keyword evidence="10" id="KW-1185">Reference proteome</keyword>
<evidence type="ECO:0000256" key="7">
    <source>
        <dbReference type="ARBA" id="ARBA00023136"/>
    </source>
</evidence>
<gene>
    <name evidence="9" type="ORF">BU16DRAFT_471018</name>
</gene>